<dbReference type="Proteomes" id="UP000885830">
    <property type="component" value="Unassembled WGS sequence"/>
</dbReference>
<reference evidence="2" key="1">
    <citation type="journal article" date="2020" name="mSystems">
        <title>Genome- and Community-Level Interaction Insights into Carbon Utilization and Element Cycling Functions of Hydrothermarchaeota in Hydrothermal Sediment.</title>
        <authorList>
            <person name="Zhou Z."/>
            <person name="Liu Y."/>
            <person name="Xu W."/>
            <person name="Pan J."/>
            <person name="Luo Z.H."/>
            <person name="Li M."/>
        </authorList>
    </citation>
    <scope>NUCLEOTIDE SEQUENCE [LARGE SCALE GENOMIC DNA]</scope>
    <source>
        <strain evidence="2">HyVt-485</strain>
    </source>
</reference>
<dbReference type="CDD" id="cd10170">
    <property type="entry name" value="ASKHA_NBD_HSP70"/>
    <property type="match status" value="1"/>
</dbReference>
<organism evidence="2">
    <name type="scientific">Hellea balneolensis</name>
    <dbReference type="NCBI Taxonomy" id="287478"/>
    <lineage>
        <taxon>Bacteria</taxon>
        <taxon>Pseudomonadati</taxon>
        <taxon>Pseudomonadota</taxon>
        <taxon>Alphaproteobacteria</taxon>
        <taxon>Maricaulales</taxon>
        <taxon>Robiginitomaculaceae</taxon>
        <taxon>Hellea</taxon>
    </lineage>
</organism>
<gene>
    <name evidence="2" type="ORF">ENJ42_09120</name>
</gene>
<keyword evidence="1" id="KW-0472">Membrane</keyword>
<comment type="caution">
    <text evidence="2">The sequence shown here is derived from an EMBL/GenBank/DDBJ whole genome shotgun (WGS) entry which is preliminary data.</text>
</comment>
<dbReference type="EMBL" id="DRMJ01000478">
    <property type="protein sequence ID" value="HHL43767.1"/>
    <property type="molecule type" value="Genomic_DNA"/>
</dbReference>
<evidence type="ECO:0000256" key="1">
    <source>
        <dbReference type="SAM" id="Phobius"/>
    </source>
</evidence>
<dbReference type="InterPro" id="IPR043129">
    <property type="entry name" value="ATPase_NBD"/>
</dbReference>
<dbReference type="Gene3D" id="3.90.640.10">
    <property type="entry name" value="Actin, Chain A, domain 4"/>
    <property type="match status" value="1"/>
</dbReference>
<protein>
    <recommendedName>
        <fullName evidence="3">Hsp70 family protein</fullName>
    </recommendedName>
</protein>
<dbReference type="AlphaFoldDB" id="A0A7C5R7W0"/>
<dbReference type="PANTHER" id="PTHR42749">
    <property type="entry name" value="CELL SHAPE-DETERMINING PROTEIN MREB"/>
    <property type="match status" value="1"/>
</dbReference>
<dbReference type="Gene3D" id="3.30.420.40">
    <property type="match status" value="2"/>
</dbReference>
<dbReference type="SUPFAM" id="SSF53067">
    <property type="entry name" value="Actin-like ATPase domain"/>
    <property type="match status" value="2"/>
</dbReference>
<keyword evidence="1" id="KW-1133">Transmembrane helix</keyword>
<dbReference type="PANTHER" id="PTHR42749:SF1">
    <property type="entry name" value="CELL SHAPE-DETERMINING PROTEIN MREB"/>
    <property type="match status" value="1"/>
</dbReference>
<feature type="transmembrane region" description="Helical" evidence="1">
    <location>
        <begin position="540"/>
        <end position="561"/>
    </location>
</feature>
<name>A0A7C5R7W0_9PROT</name>
<accession>A0A7C5R7W0</accession>
<evidence type="ECO:0008006" key="3">
    <source>
        <dbReference type="Google" id="ProtNLM"/>
    </source>
</evidence>
<keyword evidence="1" id="KW-0812">Transmembrane</keyword>
<proteinExistence type="predicted"/>
<sequence length="639" mass="69994">MADKNQNSVEFIGFDLGHGESAVARAYSNSSREPEILEYQGERSFVTAVAKDGKDIRIGAQAVNISAVSSNKAEIYLKFKTRDLDDPVMQSATKMFAQTLFKELTREKKIAGLGESRFLVGCPSGWSPKDRDVYVNLLQSSGLKHISVVPESRAALMTALEQGYLSLEDTRSSVLIIDIGSSTTDFTYCVDLEAEDIGHNILGSGLLDTLIFKRNLKRQSHIGPIQKLLKTYPFYQPIMEYWCRQVKEQFFNGDGQKVEMIKRLPMGKGVLFEISMDKADAKAVLDTPIKALNDYTWPATFEYALKEAKAHLSGRSPAIVLLTGGASRLPLIAPACEQAFPKSRVVRGAEPEFAIARGLSWLGRFEYLNTSFQKAIKNLVQEEGPIQALAHDASTALGAQIAPVLVDALIEACVIPAFGEWRKGHVDTLDEVEEVLDKKVQTWLASRDASEALRPVIEDWFAGVQRDIEKITDPLCRDHGLPAMVLSLDDSAHVARHLEGLNVAAPQVASLESDTAIAGTTISAILVGVLLAKANLLAPLLANPIGLAIGGVVGIGGFFAGRKALEGTMRRSKIPKLLRQLVTDGRIRRAANAQRSELIQTVAQAWDDESARRFGCELIAMLDNAFFPRANERAVLFML</sequence>
<evidence type="ECO:0000313" key="2">
    <source>
        <dbReference type="EMBL" id="HHL43767.1"/>
    </source>
</evidence>